<evidence type="ECO:0000313" key="3">
    <source>
        <dbReference type="EMBL" id="OLY82856.1"/>
    </source>
</evidence>
<dbReference type="CDD" id="cd13229">
    <property type="entry name" value="PH_TFIIH"/>
    <property type="match status" value="1"/>
</dbReference>
<dbReference type="PROSITE" id="PS50858">
    <property type="entry name" value="BSD"/>
    <property type="match status" value="1"/>
</dbReference>
<organism evidence="3 4">
    <name type="scientific">Smittium mucronatum</name>
    <dbReference type="NCBI Taxonomy" id="133383"/>
    <lineage>
        <taxon>Eukaryota</taxon>
        <taxon>Fungi</taxon>
        <taxon>Fungi incertae sedis</taxon>
        <taxon>Zoopagomycota</taxon>
        <taxon>Kickxellomycotina</taxon>
        <taxon>Harpellomycetes</taxon>
        <taxon>Harpellales</taxon>
        <taxon>Legeriomycetaceae</taxon>
        <taxon>Smittium</taxon>
    </lineage>
</organism>
<dbReference type="InterPro" id="IPR005607">
    <property type="entry name" value="BSD_dom"/>
</dbReference>
<feature type="compositionally biased region" description="Polar residues" evidence="1">
    <location>
        <begin position="127"/>
        <end position="139"/>
    </location>
</feature>
<evidence type="ECO:0000313" key="4">
    <source>
        <dbReference type="Proteomes" id="UP000187455"/>
    </source>
</evidence>
<name>A0A1R0H138_9FUNG</name>
<gene>
    <name evidence="3" type="ORF">AYI68_g3016</name>
</gene>
<protein>
    <submittedName>
        <fullName evidence="3">General transcription factor IIH subunit 1</fullName>
    </submittedName>
</protein>
<proteinExistence type="predicted"/>
<sequence length="495" mass="55901">MWEEGESVQLNSETILFKKEGTLYCTNTRLAWVPLNSQKVAVSIPFSQIKSNFSPFPTTLIALLMIFPTFINLLDQQVSTQDASRVKLRLLVKPANPGADDVVYTFLWKDLDKDISRTERDSFKNSIAINMSRARQTPSAPQPGDVKVKNELPEPKKIKLTDSNVSEQDLKIRQLILSNNAELAHLHKNLVLTGIVPETEFWETRKHLVSEYYFQTSIQKGDESSWLEFSPVVMDNGNFKYTITPEIAKAIFKQYPQIKQAYIDNVPHKLPESVFWKRFLSSQFFNQNKVTSVRAGKDSIFDKLMDDEDLFLSTGKVIDLDNIIPLLDLTRTEQDHPETGNTKDITMQPGRNKDSLSLIRRFNRHSEMVLSETLNQKPRDANQMLEDSIKISDLMAHSERAGIPLNLENTSRYFLKPGEDLVINKKYSQNPAHVQFDETGGFGIAAECGNVQAAADESRGRECQNGTVPGETNRKAGGTEPGPAPILPSDIRPDD</sequence>
<dbReference type="Pfam" id="PF03909">
    <property type="entry name" value="BSD"/>
    <property type="match status" value="1"/>
</dbReference>
<dbReference type="SMART" id="SM00751">
    <property type="entry name" value="BSD"/>
    <property type="match status" value="2"/>
</dbReference>
<feature type="region of interest" description="Disordered" evidence="1">
    <location>
        <begin position="455"/>
        <end position="495"/>
    </location>
</feature>
<dbReference type="EMBL" id="LSSL01001210">
    <property type="protein sequence ID" value="OLY82856.1"/>
    <property type="molecule type" value="Genomic_DNA"/>
</dbReference>
<comment type="caution">
    <text evidence="3">The sequence shown here is derived from an EMBL/GenBank/DDBJ whole genome shotgun (WGS) entry which is preliminary data.</text>
</comment>
<dbReference type="SUPFAM" id="SSF140383">
    <property type="entry name" value="BSD domain-like"/>
    <property type="match status" value="2"/>
</dbReference>
<dbReference type="Proteomes" id="UP000187455">
    <property type="component" value="Unassembled WGS sequence"/>
</dbReference>
<dbReference type="Gene3D" id="6.10.140.1200">
    <property type="match status" value="1"/>
</dbReference>
<dbReference type="GO" id="GO:0006289">
    <property type="term" value="P:nucleotide-excision repair"/>
    <property type="evidence" value="ECO:0007669"/>
    <property type="project" value="InterPro"/>
</dbReference>
<dbReference type="STRING" id="133383.A0A1R0H138"/>
<evidence type="ECO:0000259" key="2">
    <source>
        <dbReference type="PROSITE" id="PS50858"/>
    </source>
</evidence>
<reference evidence="3 4" key="1">
    <citation type="journal article" date="2016" name="Mol. Biol. Evol.">
        <title>Genome-Wide Survey of Gut Fungi (Harpellales) Reveals the First Horizontally Transferred Ubiquitin Gene from a Mosquito Host.</title>
        <authorList>
            <person name="Wang Y."/>
            <person name="White M.M."/>
            <person name="Kvist S."/>
            <person name="Moncalvo J.M."/>
        </authorList>
    </citation>
    <scope>NUCLEOTIDE SEQUENCE [LARGE SCALE GENOMIC DNA]</scope>
    <source>
        <strain evidence="3 4">ALG-7-W6</strain>
    </source>
</reference>
<dbReference type="OrthoDB" id="360521at2759"/>
<accession>A0A1R0H138</accession>
<feature type="domain" description="BSD" evidence="2">
    <location>
        <begin position="235"/>
        <end position="287"/>
    </location>
</feature>
<dbReference type="GO" id="GO:0000439">
    <property type="term" value="C:transcription factor TFIIH core complex"/>
    <property type="evidence" value="ECO:0007669"/>
    <property type="project" value="InterPro"/>
</dbReference>
<feature type="region of interest" description="Disordered" evidence="1">
    <location>
        <begin position="127"/>
        <end position="151"/>
    </location>
</feature>
<dbReference type="InterPro" id="IPR027079">
    <property type="entry name" value="Tfb1/GTF2H1"/>
</dbReference>
<dbReference type="Gene3D" id="2.30.29.30">
    <property type="entry name" value="Pleckstrin-homology domain (PH domain)/Phosphotyrosine-binding domain (PTB)"/>
    <property type="match status" value="1"/>
</dbReference>
<dbReference type="PANTHER" id="PTHR12856">
    <property type="entry name" value="TRANSCRIPTION INITIATION FACTOR IIH-RELATED"/>
    <property type="match status" value="1"/>
</dbReference>
<dbReference type="AlphaFoldDB" id="A0A1R0H138"/>
<dbReference type="GO" id="GO:0006351">
    <property type="term" value="P:DNA-templated transcription"/>
    <property type="evidence" value="ECO:0007669"/>
    <property type="project" value="InterPro"/>
</dbReference>
<keyword evidence="4" id="KW-1185">Reference proteome</keyword>
<evidence type="ECO:0000256" key="1">
    <source>
        <dbReference type="SAM" id="MobiDB-lite"/>
    </source>
</evidence>
<dbReference type="InterPro" id="IPR035925">
    <property type="entry name" value="BSD_dom_sf"/>
</dbReference>
<dbReference type="InterPro" id="IPR011993">
    <property type="entry name" value="PH-like_dom_sf"/>
</dbReference>